<dbReference type="EMBL" id="JBHSCX010000013">
    <property type="protein sequence ID" value="MFC4362879.1"/>
    <property type="molecule type" value="Genomic_DNA"/>
</dbReference>
<dbReference type="CDD" id="cd11567">
    <property type="entry name" value="YciH_like"/>
    <property type="match status" value="1"/>
</dbReference>
<dbReference type="Pfam" id="PF01253">
    <property type="entry name" value="SUI1"/>
    <property type="match status" value="1"/>
</dbReference>
<dbReference type="SUPFAM" id="SSF55159">
    <property type="entry name" value="eIF1-like"/>
    <property type="match status" value="1"/>
</dbReference>
<reference evidence="6" key="1">
    <citation type="journal article" date="2019" name="Int. J. Syst. Evol. Microbiol.">
        <title>The Global Catalogue of Microorganisms (GCM) 10K type strain sequencing project: providing services to taxonomists for standard genome sequencing and annotation.</title>
        <authorList>
            <consortium name="The Broad Institute Genomics Platform"/>
            <consortium name="The Broad Institute Genome Sequencing Center for Infectious Disease"/>
            <person name="Wu L."/>
            <person name="Ma J."/>
        </authorList>
    </citation>
    <scope>NUCLEOTIDE SEQUENCE [LARGE SCALE GENOMIC DNA]</scope>
    <source>
        <strain evidence="6">CECT 8570</strain>
    </source>
</reference>
<comment type="caution">
    <text evidence="5">The sequence shown here is derived from an EMBL/GenBank/DDBJ whole genome shotgun (WGS) entry which is preliminary data.</text>
</comment>
<dbReference type="InterPro" id="IPR001950">
    <property type="entry name" value="SUI1"/>
</dbReference>
<dbReference type="RefSeq" id="WP_290264828.1">
    <property type="nucleotide sequence ID" value="NZ_JAUFQG010000006.1"/>
</dbReference>
<gene>
    <name evidence="5" type="primary">yciH</name>
    <name evidence="5" type="ORF">ACFOX3_11250</name>
</gene>
<evidence type="ECO:0000256" key="3">
    <source>
        <dbReference type="ARBA" id="ARBA00022917"/>
    </source>
</evidence>
<dbReference type="PIRSF" id="PIRSF037511">
    <property type="entry name" value="Transl_init_SUI1_pro"/>
    <property type="match status" value="1"/>
</dbReference>
<sequence>MSKNNRLVYSTETGRIKATETQATAPSSDGIVRIARSTKGRGGKAVSVISGLGLPSDELKTLAKALKQVCGVGGAVKEWDIEIQGDMRDKLKAELEKRGFTVKLAGG</sequence>
<evidence type="ECO:0000313" key="6">
    <source>
        <dbReference type="Proteomes" id="UP001595840"/>
    </source>
</evidence>
<comment type="similarity">
    <text evidence="1">Belongs to the SUI1 family.</text>
</comment>
<dbReference type="PROSITE" id="PS50296">
    <property type="entry name" value="SUI1"/>
    <property type="match status" value="1"/>
</dbReference>
<name>A0ABV8V5Y4_9GAMM</name>
<dbReference type="PANTHER" id="PTHR12789:SF0">
    <property type="entry name" value="DENSITY-REGULATED PROTEIN"/>
    <property type="match status" value="1"/>
</dbReference>
<keyword evidence="2" id="KW-0810">Translation regulation</keyword>
<dbReference type="Proteomes" id="UP001595840">
    <property type="component" value="Unassembled WGS sequence"/>
</dbReference>
<organism evidence="5 6">
    <name type="scientific">Simiduia curdlanivorans</name>
    <dbReference type="NCBI Taxonomy" id="1492769"/>
    <lineage>
        <taxon>Bacteria</taxon>
        <taxon>Pseudomonadati</taxon>
        <taxon>Pseudomonadota</taxon>
        <taxon>Gammaproteobacteria</taxon>
        <taxon>Cellvibrionales</taxon>
        <taxon>Cellvibrionaceae</taxon>
        <taxon>Simiduia</taxon>
    </lineage>
</organism>
<keyword evidence="6" id="KW-1185">Reference proteome</keyword>
<accession>A0ABV8V5Y4</accession>
<evidence type="ECO:0000256" key="2">
    <source>
        <dbReference type="ARBA" id="ARBA00022845"/>
    </source>
</evidence>
<dbReference type="NCBIfam" id="NF006536">
    <property type="entry name" value="PRK09019.1"/>
    <property type="match status" value="1"/>
</dbReference>
<dbReference type="Gene3D" id="3.30.780.10">
    <property type="entry name" value="SUI1-like domain"/>
    <property type="match status" value="1"/>
</dbReference>
<dbReference type="NCBIfam" id="TIGR01158">
    <property type="entry name" value="SUI1_rel"/>
    <property type="match status" value="1"/>
</dbReference>
<dbReference type="InterPro" id="IPR036877">
    <property type="entry name" value="SUI1_dom_sf"/>
</dbReference>
<dbReference type="InterPro" id="IPR005872">
    <property type="entry name" value="SUI1_arc_bac"/>
</dbReference>
<dbReference type="InterPro" id="IPR050318">
    <property type="entry name" value="DENR/SUI1_TIF"/>
</dbReference>
<protein>
    <submittedName>
        <fullName evidence="5">Stress response translation initiation inhibitor YciH</fullName>
    </submittedName>
</protein>
<dbReference type="PANTHER" id="PTHR12789">
    <property type="entry name" value="DENSITY-REGULATED PROTEIN HOMOLOG"/>
    <property type="match status" value="1"/>
</dbReference>
<feature type="domain" description="SUI1" evidence="4">
    <location>
        <begin position="33"/>
        <end position="99"/>
    </location>
</feature>
<evidence type="ECO:0000259" key="4">
    <source>
        <dbReference type="PROSITE" id="PS50296"/>
    </source>
</evidence>
<proteinExistence type="inferred from homology"/>
<evidence type="ECO:0000313" key="5">
    <source>
        <dbReference type="EMBL" id="MFC4362879.1"/>
    </source>
</evidence>
<evidence type="ECO:0000256" key="1">
    <source>
        <dbReference type="ARBA" id="ARBA00005422"/>
    </source>
</evidence>
<keyword evidence="3" id="KW-0648">Protein biosynthesis</keyword>